<evidence type="ECO:0000256" key="10">
    <source>
        <dbReference type="PIRSR" id="PIRSR035805-2"/>
    </source>
</evidence>
<dbReference type="InterPro" id="IPR027417">
    <property type="entry name" value="P-loop_NTPase"/>
</dbReference>
<feature type="binding site" evidence="8">
    <location>
        <position position="181"/>
    </location>
    <ligand>
        <name>Zn(2+)</name>
        <dbReference type="ChEBI" id="CHEBI:29105"/>
    </ligand>
</feature>
<feature type="binding site" evidence="8">
    <location>
        <position position="149"/>
    </location>
    <ligand>
        <name>Zn(2+)</name>
        <dbReference type="ChEBI" id="CHEBI:29105"/>
    </ligand>
</feature>
<dbReference type="GO" id="GO:0005829">
    <property type="term" value="C:cytosol"/>
    <property type="evidence" value="ECO:0007669"/>
    <property type="project" value="TreeGrafter"/>
</dbReference>
<dbReference type="PANTHER" id="PTHR11441:SF0">
    <property type="entry name" value="THYMIDINE KINASE, CYTOSOLIC"/>
    <property type="match status" value="1"/>
</dbReference>
<evidence type="ECO:0000256" key="1">
    <source>
        <dbReference type="ARBA" id="ARBA00007587"/>
    </source>
</evidence>
<evidence type="ECO:0000256" key="9">
    <source>
        <dbReference type="PIRSR" id="PIRSR035805-1"/>
    </source>
</evidence>
<dbReference type="GO" id="GO:0046104">
    <property type="term" value="P:thymidine metabolic process"/>
    <property type="evidence" value="ECO:0007669"/>
    <property type="project" value="TreeGrafter"/>
</dbReference>
<evidence type="ECO:0000256" key="13">
    <source>
        <dbReference type="SAM" id="MobiDB-lite"/>
    </source>
</evidence>
<feature type="binding site" evidence="8">
    <location>
        <position position="146"/>
    </location>
    <ligand>
        <name>Zn(2+)</name>
        <dbReference type="ChEBI" id="CHEBI:29105"/>
    </ligand>
</feature>
<feature type="binding site" evidence="8">
    <location>
        <position position="178"/>
    </location>
    <ligand>
        <name>Zn(2+)</name>
        <dbReference type="ChEBI" id="CHEBI:29105"/>
    </ligand>
</feature>
<comment type="caution">
    <text evidence="14">The sequence shown here is derived from an EMBL/GenBank/DDBJ whole genome shotgun (WGS) entry which is preliminary data.</text>
</comment>
<keyword evidence="6 8" id="KW-0418">Kinase</keyword>
<comment type="similarity">
    <text evidence="1 8 12">Belongs to the thymidine kinase family.</text>
</comment>
<dbReference type="GO" id="GO:0071897">
    <property type="term" value="P:DNA biosynthetic process"/>
    <property type="evidence" value="ECO:0007669"/>
    <property type="project" value="UniProtKB-KW"/>
</dbReference>
<dbReference type="Pfam" id="PF00265">
    <property type="entry name" value="TK"/>
    <property type="match status" value="1"/>
</dbReference>
<feature type="binding site" evidence="8">
    <location>
        <begin position="89"/>
        <end position="92"/>
    </location>
    <ligand>
        <name>ATP</name>
        <dbReference type="ChEBI" id="CHEBI:30616"/>
    </ligand>
</feature>
<dbReference type="GO" id="GO:0004797">
    <property type="term" value="F:thymidine kinase activity"/>
    <property type="evidence" value="ECO:0007669"/>
    <property type="project" value="UniProtKB-UniRule"/>
</dbReference>
<keyword evidence="7 8" id="KW-0067">ATP-binding</keyword>
<keyword evidence="8" id="KW-0963">Cytoplasm</keyword>
<evidence type="ECO:0000256" key="12">
    <source>
        <dbReference type="RuleBase" id="RU004165"/>
    </source>
</evidence>
<proteinExistence type="inferred from homology"/>
<keyword evidence="5 8" id="KW-0547">Nucleotide-binding</keyword>
<feature type="active site" description="Proton acceptor" evidence="8 9">
    <location>
        <position position="90"/>
    </location>
</feature>
<dbReference type="SUPFAM" id="SSF52540">
    <property type="entry name" value="P-loop containing nucleoside triphosphate hydrolases"/>
    <property type="match status" value="1"/>
</dbReference>
<dbReference type="AlphaFoldDB" id="A0A8J6XZN2"/>
<evidence type="ECO:0000256" key="5">
    <source>
        <dbReference type="ARBA" id="ARBA00022741"/>
    </source>
</evidence>
<dbReference type="Gene3D" id="3.30.60.20">
    <property type="match status" value="1"/>
</dbReference>
<keyword evidence="8" id="KW-0862">Zinc</keyword>
<name>A0A8J6XZN2_9BACT</name>
<evidence type="ECO:0000256" key="7">
    <source>
        <dbReference type="ARBA" id="ARBA00022840"/>
    </source>
</evidence>
<feature type="region of interest" description="Disordered" evidence="13">
    <location>
        <begin position="184"/>
        <end position="205"/>
    </location>
</feature>
<keyword evidence="8" id="KW-0479">Metal-binding</keyword>
<dbReference type="Gene3D" id="3.40.50.300">
    <property type="entry name" value="P-loop containing nucleotide triphosphate hydrolases"/>
    <property type="match status" value="1"/>
</dbReference>
<dbReference type="GO" id="GO:0005524">
    <property type="term" value="F:ATP binding"/>
    <property type="evidence" value="ECO:0007669"/>
    <property type="project" value="UniProtKB-UniRule"/>
</dbReference>
<evidence type="ECO:0000256" key="4">
    <source>
        <dbReference type="ARBA" id="ARBA00022679"/>
    </source>
</evidence>
<dbReference type="PANTHER" id="PTHR11441">
    <property type="entry name" value="THYMIDINE KINASE"/>
    <property type="match status" value="1"/>
</dbReference>
<organism evidence="14 15">
    <name type="scientific">Candidatus Sulfomarinibacter kjeldsenii</name>
    <dbReference type="NCBI Taxonomy" id="2885994"/>
    <lineage>
        <taxon>Bacteria</taxon>
        <taxon>Pseudomonadati</taxon>
        <taxon>Acidobacteriota</taxon>
        <taxon>Thermoanaerobaculia</taxon>
        <taxon>Thermoanaerobaculales</taxon>
        <taxon>Candidatus Sulfomarinibacteraceae</taxon>
        <taxon>Candidatus Sulfomarinibacter</taxon>
    </lineage>
</organism>
<dbReference type="PIRSF" id="PIRSF035805">
    <property type="entry name" value="TK_cell"/>
    <property type="match status" value="1"/>
</dbReference>
<dbReference type="GO" id="GO:0008270">
    <property type="term" value="F:zinc ion binding"/>
    <property type="evidence" value="ECO:0007669"/>
    <property type="project" value="UniProtKB-UniRule"/>
</dbReference>
<keyword evidence="3 8" id="KW-0237">DNA synthesis</keyword>
<feature type="binding site" evidence="10">
    <location>
        <begin position="166"/>
        <end position="169"/>
    </location>
    <ligand>
        <name>substrate</name>
    </ligand>
</feature>
<dbReference type="EC" id="2.7.1.21" evidence="2 8"/>
<comment type="subcellular location">
    <subcellularLocation>
        <location evidence="8">Cytoplasm</location>
    </subcellularLocation>
</comment>
<keyword evidence="4 8" id="KW-0808">Transferase</keyword>
<feature type="binding site" evidence="10">
    <location>
        <position position="174"/>
    </location>
    <ligand>
        <name>substrate</name>
    </ligand>
</feature>
<reference evidence="14 15" key="1">
    <citation type="submission" date="2020-08" db="EMBL/GenBank/DDBJ databases">
        <title>Acidobacteriota in marine sediments use diverse sulfur dissimilation pathways.</title>
        <authorList>
            <person name="Wasmund K."/>
        </authorList>
    </citation>
    <scope>NUCLEOTIDE SEQUENCE [LARGE SCALE GENOMIC DNA]</scope>
    <source>
        <strain evidence="14">MAG AM3-A</strain>
    </source>
</reference>
<feature type="binding site" evidence="8">
    <location>
        <begin position="16"/>
        <end position="23"/>
    </location>
    <ligand>
        <name>ATP</name>
        <dbReference type="ChEBI" id="CHEBI:30616"/>
    </ligand>
</feature>
<protein>
    <recommendedName>
        <fullName evidence="2 8">Thymidine kinase</fullName>
        <ecNumber evidence="2 8">2.7.1.21</ecNumber>
    </recommendedName>
</protein>
<dbReference type="InterPro" id="IPR001267">
    <property type="entry name" value="Thymidine_kinase"/>
</dbReference>
<dbReference type="Proteomes" id="UP000598633">
    <property type="component" value="Unassembled WGS sequence"/>
</dbReference>
<accession>A0A8J6XZN2</accession>
<evidence type="ECO:0000256" key="11">
    <source>
        <dbReference type="RuleBase" id="RU000544"/>
    </source>
</evidence>
<evidence type="ECO:0000256" key="2">
    <source>
        <dbReference type="ARBA" id="ARBA00012118"/>
    </source>
</evidence>
<dbReference type="NCBIfam" id="NF003296">
    <property type="entry name" value="PRK04296.1-1"/>
    <property type="match status" value="1"/>
</dbReference>
<sequence length="205" mass="22459">MNPTRPGAGWIEVIAGPMFSGKSEELIRLLKRAMIARQRVQVFKPKLDNRYSEGDVVSHSQMRVPCELVDRADEIMPRLDPRTEVVGIDEAQFFDDGLPGVCGHLANLGKRVIAAGLDMDYRGIPFGPMPELLAVAEEVHKIHAICTSCGSQAAYTQRLIESDELVVVGATGAYEARCRRCHEPDGAPPASEPWLIPPADEGREA</sequence>
<dbReference type="EMBL" id="JACXWA010000015">
    <property type="protein sequence ID" value="MBD3869966.1"/>
    <property type="molecule type" value="Genomic_DNA"/>
</dbReference>
<dbReference type="SUPFAM" id="SSF57716">
    <property type="entry name" value="Glucocorticoid receptor-like (DNA-binding domain)"/>
    <property type="match status" value="1"/>
</dbReference>
<dbReference type="HAMAP" id="MF_00124">
    <property type="entry name" value="Thymidine_kinase"/>
    <property type="match status" value="1"/>
</dbReference>
<comment type="catalytic activity">
    <reaction evidence="8 11">
        <text>thymidine + ATP = dTMP + ADP + H(+)</text>
        <dbReference type="Rhea" id="RHEA:19129"/>
        <dbReference type="ChEBI" id="CHEBI:15378"/>
        <dbReference type="ChEBI" id="CHEBI:17748"/>
        <dbReference type="ChEBI" id="CHEBI:30616"/>
        <dbReference type="ChEBI" id="CHEBI:63528"/>
        <dbReference type="ChEBI" id="CHEBI:456216"/>
        <dbReference type="EC" id="2.7.1.21"/>
    </reaction>
</comment>
<evidence type="ECO:0000256" key="3">
    <source>
        <dbReference type="ARBA" id="ARBA00022634"/>
    </source>
</evidence>
<evidence type="ECO:0000313" key="14">
    <source>
        <dbReference type="EMBL" id="MBD3869966.1"/>
    </source>
</evidence>
<evidence type="ECO:0000313" key="15">
    <source>
        <dbReference type="Proteomes" id="UP000598633"/>
    </source>
</evidence>
<comment type="subunit">
    <text evidence="8">Homotetramer.</text>
</comment>
<evidence type="ECO:0000256" key="6">
    <source>
        <dbReference type="ARBA" id="ARBA00022777"/>
    </source>
</evidence>
<gene>
    <name evidence="8" type="primary">tdk</name>
    <name evidence="14" type="ORF">IFJ97_01235</name>
</gene>
<evidence type="ECO:0000256" key="8">
    <source>
        <dbReference type="HAMAP-Rule" id="MF_00124"/>
    </source>
</evidence>